<reference evidence="1" key="1">
    <citation type="submission" date="2014-09" db="EMBL/GenBank/DDBJ databases">
        <authorList>
            <person name="Magalhaes I.L.F."/>
            <person name="Oliveira U."/>
            <person name="Santos F.R."/>
            <person name="Vidigal T.H.D.A."/>
            <person name="Brescovit A.D."/>
            <person name="Santos A.J."/>
        </authorList>
    </citation>
    <scope>NUCLEOTIDE SEQUENCE</scope>
    <source>
        <tissue evidence="1">Shoot tissue taken approximately 20 cm above the soil surface</tissue>
    </source>
</reference>
<dbReference type="EMBL" id="GBRH01277269">
    <property type="protein sequence ID" value="JAD20626.1"/>
    <property type="molecule type" value="Transcribed_RNA"/>
</dbReference>
<accession>A0A0A8Y302</accession>
<evidence type="ECO:0000313" key="1">
    <source>
        <dbReference type="EMBL" id="JAD20626.1"/>
    </source>
</evidence>
<reference evidence="1" key="2">
    <citation type="journal article" date="2015" name="Data Brief">
        <title>Shoot transcriptome of the giant reed, Arundo donax.</title>
        <authorList>
            <person name="Barrero R.A."/>
            <person name="Guerrero F.D."/>
            <person name="Moolhuijzen P."/>
            <person name="Goolsby J.A."/>
            <person name="Tidwell J."/>
            <person name="Bellgard S.E."/>
            <person name="Bellgard M.I."/>
        </authorList>
    </citation>
    <scope>NUCLEOTIDE SEQUENCE</scope>
    <source>
        <tissue evidence="1">Shoot tissue taken approximately 20 cm above the soil surface</tissue>
    </source>
</reference>
<name>A0A0A8Y302_ARUDO</name>
<organism evidence="1">
    <name type="scientific">Arundo donax</name>
    <name type="common">Giant reed</name>
    <name type="synonym">Donax arundinaceus</name>
    <dbReference type="NCBI Taxonomy" id="35708"/>
    <lineage>
        <taxon>Eukaryota</taxon>
        <taxon>Viridiplantae</taxon>
        <taxon>Streptophyta</taxon>
        <taxon>Embryophyta</taxon>
        <taxon>Tracheophyta</taxon>
        <taxon>Spermatophyta</taxon>
        <taxon>Magnoliopsida</taxon>
        <taxon>Liliopsida</taxon>
        <taxon>Poales</taxon>
        <taxon>Poaceae</taxon>
        <taxon>PACMAD clade</taxon>
        <taxon>Arundinoideae</taxon>
        <taxon>Arundineae</taxon>
        <taxon>Arundo</taxon>
    </lineage>
</organism>
<dbReference type="AlphaFoldDB" id="A0A0A8Y302"/>
<proteinExistence type="predicted"/>
<sequence>MPICNFNVYIYQVSFYNQHPHDQTRKNVSAINLWYIFS</sequence>
<protein>
    <submittedName>
        <fullName evidence="1">Uncharacterized protein</fullName>
    </submittedName>
</protein>